<gene>
    <name evidence="2" type="ORF">C1SCF055_LOCUS31671</name>
</gene>
<reference evidence="3 4" key="2">
    <citation type="submission" date="2024-05" db="EMBL/GenBank/DDBJ databases">
        <authorList>
            <person name="Chen Y."/>
            <person name="Shah S."/>
            <person name="Dougan E. K."/>
            <person name="Thang M."/>
            <person name="Chan C."/>
        </authorList>
    </citation>
    <scope>NUCLEOTIDE SEQUENCE [LARGE SCALE GENOMIC DNA]</scope>
</reference>
<dbReference type="AlphaFoldDB" id="A0A9P1D929"/>
<reference evidence="2" key="1">
    <citation type="submission" date="2022-10" db="EMBL/GenBank/DDBJ databases">
        <authorList>
            <person name="Chen Y."/>
            <person name="Dougan E. K."/>
            <person name="Chan C."/>
            <person name="Rhodes N."/>
            <person name="Thang M."/>
        </authorList>
    </citation>
    <scope>NUCLEOTIDE SEQUENCE</scope>
</reference>
<keyword evidence="3" id="KW-0808">Transferase</keyword>
<evidence type="ECO:0000313" key="3">
    <source>
        <dbReference type="EMBL" id="CAL4793302.1"/>
    </source>
</evidence>
<accession>A0A9P1D929</accession>
<evidence type="ECO:0000256" key="1">
    <source>
        <dbReference type="SAM" id="MobiDB-lite"/>
    </source>
</evidence>
<dbReference type="Proteomes" id="UP001152797">
    <property type="component" value="Unassembled WGS sequence"/>
</dbReference>
<keyword evidence="3" id="KW-0418">Kinase</keyword>
<keyword evidence="4" id="KW-1185">Reference proteome</keyword>
<feature type="region of interest" description="Disordered" evidence="1">
    <location>
        <begin position="292"/>
        <end position="314"/>
    </location>
</feature>
<protein>
    <submittedName>
        <fullName evidence="3">Calcium-dependent protein kinase 4</fullName>
    </submittedName>
</protein>
<evidence type="ECO:0000313" key="2">
    <source>
        <dbReference type="EMBL" id="CAI4005990.1"/>
    </source>
</evidence>
<dbReference type="EMBL" id="CAMXCT010003739">
    <property type="protein sequence ID" value="CAI4005990.1"/>
    <property type="molecule type" value="Genomic_DNA"/>
</dbReference>
<proteinExistence type="predicted"/>
<name>A0A9P1D929_9DINO</name>
<dbReference type="EMBL" id="CAMXCT020003739">
    <property type="protein sequence ID" value="CAL1159365.1"/>
    <property type="molecule type" value="Genomic_DNA"/>
</dbReference>
<comment type="caution">
    <text evidence="2">The sequence shown here is derived from an EMBL/GenBank/DDBJ whole genome shotgun (WGS) entry which is preliminary data.</text>
</comment>
<dbReference type="OrthoDB" id="446619at2759"/>
<dbReference type="EMBL" id="CAMXCT030003739">
    <property type="protein sequence ID" value="CAL4793302.1"/>
    <property type="molecule type" value="Genomic_DNA"/>
</dbReference>
<organism evidence="2">
    <name type="scientific">Cladocopium goreaui</name>
    <dbReference type="NCBI Taxonomy" id="2562237"/>
    <lineage>
        <taxon>Eukaryota</taxon>
        <taxon>Sar</taxon>
        <taxon>Alveolata</taxon>
        <taxon>Dinophyceae</taxon>
        <taxon>Suessiales</taxon>
        <taxon>Symbiodiniaceae</taxon>
        <taxon>Cladocopium</taxon>
    </lineage>
</organism>
<evidence type="ECO:0000313" key="4">
    <source>
        <dbReference type="Proteomes" id="UP001152797"/>
    </source>
</evidence>
<dbReference type="GO" id="GO:0016301">
    <property type="term" value="F:kinase activity"/>
    <property type="evidence" value="ECO:0007669"/>
    <property type="project" value="UniProtKB-KW"/>
</dbReference>
<sequence>MQRRYHWQLNKQPAVKNAMEEVTLMLENAKVTEKRQARLLPLSVISAMEEAVMNTELARYVRSYAWYRLLKVWGAMRYHDTLGVDFGTIKLDESVRAVEADPVDAFRSDAKAEGEEVVIGGWESHDGGRTEGARWFSVRLTRKNAPWVFLKGGPFRNIVALELTPVLVAIMAFGKEAKERCGRASMRLTALTDNVSIAYVLKQYLSCRFPLSVVLLELSCKLKRIGMELDLHWVPRGQNVPADSLTNGRFEGFSKEERIHLDFVKMEFIVLLELVKKAGELDEEIRMIKSSKEGKQDKHMGKRKRGETKWKDPW</sequence>